<reference evidence="13 14" key="1">
    <citation type="submission" date="2023-07" db="EMBL/GenBank/DDBJ databases">
        <title>Sequencing the genomes of 1000 actinobacteria strains.</title>
        <authorList>
            <person name="Klenk H.-P."/>
        </authorList>
    </citation>
    <scope>NUCLEOTIDE SEQUENCE [LARGE SCALE GENOMIC DNA]</scope>
    <source>
        <strain evidence="13 14">DSM 15539</strain>
    </source>
</reference>
<feature type="transmembrane region" description="Helical" evidence="9">
    <location>
        <begin position="23"/>
        <end position="41"/>
    </location>
</feature>
<organism evidence="13 14">
    <name type="scientific">Arcanobacterium hippocoleae</name>
    <dbReference type="NCBI Taxonomy" id="149017"/>
    <lineage>
        <taxon>Bacteria</taxon>
        <taxon>Bacillati</taxon>
        <taxon>Actinomycetota</taxon>
        <taxon>Actinomycetes</taxon>
        <taxon>Actinomycetales</taxon>
        <taxon>Actinomycetaceae</taxon>
        <taxon>Arcanobacterium</taxon>
    </lineage>
</organism>
<dbReference type="InterPro" id="IPR026593">
    <property type="entry name" value="SecY"/>
</dbReference>
<evidence type="ECO:0000256" key="12">
    <source>
        <dbReference type="RuleBase" id="RU004349"/>
    </source>
</evidence>
<accession>A0ABU1T5A8</accession>
<feature type="transmembrane region" description="Helical" evidence="9">
    <location>
        <begin position="313"/>
        <end position="335"/>
    </location>
</feature>
<keyword evidence="5 9" id="KW-0653">Protein transport</keyword>
<dbReference type="Gene3D" id="1.10.3370.10">
    <property type="entry name" value="SecY subunit domain"/>
    <property type="match status" value="1"/>
</dbReference>
<comment type="subunit">
    <text evidence="9">Component of the Sec protein translocase complex. Heterotrimer consisting of SecY, SecE and SecG subunits. The heterotrimers can form oligomers, although 1 heterotrimer is thought to be able to translocate proteins. Interacts with the ribosome. Interacts with SecDF, and other proteins may be involved. Interacts with SecA.</text>
</comment>
<evidence type="ECO:0000256" key="11">
    <source>
        <dbReference type="RuleBase" id="RU003484"/>
    </source>
</evidence>
<protein>
    <recommendedName>
        <fullName evidence="9 10">Protein translocase subunit SecY</fullName>
    </recommendedName>
</protein>
<keyword evidence="3 9" id="KW-0813">Transport</keyword>
<evidence type="ECO:0000256" key="6">
    <source>
        <dbReference type="ARBA" id="ARBA00022989"/>
    </source>
</evidence>
<evidence type="ECO:0000256" key="5">
    <source>
        <dbReference type="ARBA" id="ARBA00022927"/>
    </source>
</evidence>
<dbReference type="EMBL" id="JAVDUJ010000001">
    <property type="protein sequence ID" value="MDR6940066.1"/>
    <property type="molecule type" value="Genomic_DNA"/>
</dbReference>
<dbReference type="SUPFAM" id="SSF103491">
    <property type="entry name" value="Preprotein translocase SecY subunit"/>
    <property type="match status" value="1"/>
</dbReference>
<feature type="transmembrane region" description="Helical" evidence="9">
    <location>
        <begin position="216"/>
        <end position="237"/>
    </location>
</feature>
<proteinExistence type="inferred from homology"/>
<evidence type="ECO:0000256" key="7">
    <source>
        <dbReference type="ARBA" id="ARBA00023010"/>
    </source>
</evidence>
<sequence length="433" mass="47757">MGGTLLLKALGSAFRTPDLRRKLLFTMMIMALYRLGTYVPAPFISYANIRICLDQQSGADLLTMMNMFAGGGLLKLSIFALGIMPYITASIIVQLMRVVIPRFEELHKEGQSGTAKLTEYTRYLTIFLAILQSSVIVSVANSQLFPACTVNPIPHDGVFVRLLTILAMTAGTGLVMWLAELITERGVGNGMSLLIFTGIAASFPTLLGTISKSAGGWSYVAITVVMFLAITAVVVFVEQSQRRIPVQYAKRVVGRRTYGGTSTYIPIKINMANVIPVIFASSILSLPQMISRFGNQDAGWVQWLNANFSWTSIWYMLAYALLIVFFAFFYTSITFNPEEIADNMKRYGGFIPGIRAGQPTADYLRYVINRINWVGALYLATIALIPHIVFTQLGIQSASFGGTSIIILVGVGLQTVKDIDAQLQQRHYEGFLR</sequence>
<dbReference type="InterPro" id="IPR023201">
    <property type="entry name" value="SecY_dom_sf"/>
</dbReference>
<evidence type="ECO:0000313" key="14">
    <source>
        <dbReference type="Proteomes" id="UP001266099"/>
    </source>
</evidence>
<gene>
    <name evidence="9" type="primary">secY</name>
    <name evidence="13" type="ORF">J2S36_001609</name>
</gene>
<name>A0ABU1T5A8_9ACTO</name>
<evidence type="ECO:0000256" key="1">
    <source>
        <dbReference type="ARBA" id="ARBA00004141"/>
    </source>
</evidence>
<feature type="transmembrane region" description="Helical" evidence="9">
    <location>
        <begin position="371"/>
        <end position="389"/>
    </location>
</feature>
<dbReference type="Proteomes" id="UP001266099">
    <property type="component" value="Unassembled WGS sequence"/>
</dbReference>
<dbReference type="Pfam" id="PF00344">
    <property type="entry name" value="SecY"/>
    <property type="match status" value="1"/>
</dbReference>
<dbReference type="InterPro" id="IPR002208">
    <property type="entry name" value="SecY/SEC61-alpha"/>
</dbReference>
<keyword evidence="9" id="KW-1003">Cell membrane</keyword>
<evidence type="ECO:0000313" key="13">
    <source>
        <dbReference type="EMBL" id="MDR6940066.1"/>
    </source>
</evidence>
<evidence type="ECO:0000256" key="4">
    <source>
        <dbReference type="ARBA" id="ARBA00022692"/>
    </source>
</evidence>
<feature type="transmembrane region" description="Helical" evidence="9">
    <location>
        <begin position="191"/>
        <end position="210"/>
    </location>
</feature>
<keyword evidence="7 9" id="KW-0811">Translocation</keyword>
<keyword evidence="4 9" id="KW-0812">Transmembrane</keyword>
<comment type="similarity">
    <text evidence="2 9 12">Belongs to the SecY/SEC61-alpha family.</text>
</comment>
<dbReference type="PRINTS" id="PR00303">
    <property type="entry name" value="SECYTRNLCASE"/>
</dbReference>
<evidence type="ECO:0000256" key="8">
    <source>
        <dbReference type="ARBA" id="ARBA00023136"/>
    </source>
</evidence>
<dbReference type="PANTHER" id="PTHR10906">
    <property type="entry name" value="SECY/SEC61-ALPHA FAMILY MEMBER"/>
    <property type="match status" value="1"/>
</dbReference>
<feature type="transmembrane region" description="Helical" evidence="9">
    <location>
        <begin position="395"/>
        <end position="416"/>
    </location>
</feature>
<keyword evidence="8 9" id="KW-0472">Membrane</keyword>
<comment type="subcellular location">
    <subcellularLocation>
        <location evidence="9">Cell membrane</location>
        <topology evidence="9">Multi-pass membrane protein</topology>
    </subcellularLocation>
    <subcellularLocation>
        <location evidence="1 11">Membrane</location>
        <topology evidence="1 11">Multi-pass membrane protein</topology>
    </subcellularLocation>
</comment>
<feature type="transmembrane region" description="Helical" evidence="9">
    <location>
        <begin position="76"/>
        <end position="100"/>
    </location>
</feature>
<dbReference type="PROSITE" id="PS00756">
    <property type="entry name" value="SECY_2"/>
    <property type="match status" value="1"/>
</dbReference>
<keyword evidence="14" id="KW-1185">Reference proteome</keyword>
<dbReference type="PROSITE" id="PS00755">
    <property type="entry name" value="SECY_1"/>
    <property type="match status" value="1"/>
</dbReference>
<comment type="caution">
    <text evidence="9">Lacks conserved residue(s) required for the propagation of feature annotation.</text>
</comment>
<comment type="function">
    <text evidence="9 10">The central subunit of the protein translocation channel SecYEG. Consists of two halves formed by TMs 1-5 and 6-10. These two domains form a lateral gate at the front which open onto the bilayer between TMs 2 and 7, and are clamped together by SecE at the back. The channel is closed by both a pore ring composed of hydrophobic SecY resides and a short helix (helix 2A) on the extracellular side of the membrane which forms a plug. The plug probably moves laterally to allow the channel to open. The ring and the pore may move independently.</text>
</comment>
<feature type="transmembrane region" description="Helical" evidence="9">
    <location>
        <begin position="159"/>
        <end position="179"/>
    </location>
</feature>
<comment type="caution">
    <text evidence="13">The sequence shown here is derived from an EMBL/GenBank/DDBJ whole genome shotgun (WGS) entry which is preliminary data.</text>
</comment>
<dbReference type="InterPro" id="IPR030659">
    <property type="entry name" value="SecY_CS"/>
</dbReference>
<dbReference type="PIRSF" id="PIRSF004557">
    <property type="entry name" value="SecY"/>
    <property type="match status" value="1"/>
</dbReference>
<feature type="transmembrane region" description="Helical" evidence="9">
    <location>
        <begin position="120"/>
        <end position="139"/>
    </location>
</feature>
<dbReference type="HAMAP" id="MF_01465">
    <property type="entry name" value="SecY"/>
    <property type="match status" value="1"/>
</dbReference>
<evidence type="ECO:0000256" key="10">
    <source>
        <dbReference type="RuleBase" id="RU000537"/>
    </source>
</evidence>
<evidence type="ECO:0000256" key="3">
    <source>
        <dbReference type="ARBA" id="ARBA00022448"/>
    </source>
</evidence>
<evidence type="ECO:0000256" key="9">
    <source>
        <dbReference type="HAMAP-Rule" id="MF_01465"/>
    </source>
</evidence>
<dbReference type="NCBIfam" id="TIGR00967">
    <property type="entry name" value="3a0501s007"/>
    <property type="match status" value="1"/>
</dbReference>
<evidence type="ECO:0000256" key="2">
    <source>
        <dbReference type="ARBA" id="ARBA00005751"/>
    </source>
</evidence>
<keyword evidence="6 9" id="KW-1133">Transmembrane helix</keyword>